<evidence type="ECO:0000256" key="2">
    <source>
        <dbReference type="ARBA" id="ARBA00022857"/>
    </source>
</evidence>
<feature type="domain" description="DUS-like FMN-binding" evidence="4">
    <location>
        <begin position="19"/>
        <end position="276"/>
    </location>
</feature>
<dbReference type="Gene3D" id="3.20.20.70">
    <property type="entry name" value="Aldolase class I"/>
    <property type="match status" value="1"/>
</dbReference>
<keyword evidence="1" id="KW-0820">tRNA-binding</keyword>
<organism evidence="5 6">
    <name type="scientific">Cyclotella atomus</name>
    <dbReference type="NCBI Taxonomy" id="382360"/>
    <lineage>
        <taxon>Eukaryota</taxon>
        <taxon>Sar</taxon>
        <taxon>Stramenopiles</taxon>
        <taxon>Ochrophyta</taxon>
        <taxon>Bacillariophyta</taxon>
        <taxon>Coscinodiscophyceae</taxon>
        <taxon>Thalassiosirophycidae</taxon>
        <taxon>Stephanodiscales</taxon>
        <taxon>Stephanodiscaceae</taxon>
        <taxon>Cyclotella</taxon>
    </lineage>
</organism>
<keyword evidence="6" id="KW-1185">Reference proteome</keyword>
<dbReference type="CDD" id="cd02801">
    <property type="entry name" value="DUS_like_FMN"/>
    <property type="match status" value="1"/>
</dbReference>
<evidence type="ECO:0000259" key="4">
    <source>
        <dbReference type="Pfam" id="PF01207"/>
    </source>
</evidence>
<dbReference type="AlphaFoldDB" id="A0ABD3QEE1"/>
<sequence>MKCTAAMVTGLSTSSEFHLAPMQCYTNQPLRKLYSFLSPTSIKWTEMEKVDDLLPNIDQALRKRLDGEEHEHNLILQLGSNDEIKLGDCVRIASCLYPNLKEINLNCGCPAIDTGGAPSYGASLMKDASLTAKLVESMVSASDIDISVKCRIGVFDTAEDVVAMNSKQYEYLHNYISSIQHSGAKHVILHARSAILSLSPVKNRIVPQLDYEIVQQIAKDFDGKVKITLNGGINSLDELKAIQTNDNSNISSYMSGRWCLRRPLDLAGIERTLSYNGIVPDVKSAIEKYIDYALANQNRFTMSELCLPLYLVVSQLQQDYENGVDDSLLSWRDIETLYDTIEDGLVMHLSTGKVKKSSSINFKKLANSFGPLCGKKVVSKWKRNRSEL</sequence>
<evidence type="ECO:0000313" key="5">
    <source>
        <dbReference type="EMBL" id="KAL3798106.1"/>
    </source>
</evidence>
<accession>A0ABD3QEE1</accession>
<protein>
    <recommendedName>
        <fullName evidence="4">DUS-like FMN-binding domain-containing protein</fullName>
    </recommendedName>
</protein>
<proteinExistence type="predicted"/>
<comment type="caution">
    <text evidence="5">The sequence shown here is derived from an EMBL/GenBank/DDBJ whole genome shotgun (WGS) entry which is preliminary data.</text>
</comment>
<evidence type="ECO:0000313" key="6">
    <source>
        <dbReference type="Proteomes" id="UP001530400"/>
    </source>
</evidence>
<dbReference type="PANTHER" id="PTHR42907">
    <property type="entry name" value="FMN-LINKED OXIDOREDUCTASES SUPERFAMILY PROTEIN"/>
    <property type="match status" value="1"/>
</dbReference>
<keyword evidence="2" id="KW-0521">NADP</keyword>
<dbReference type="InterPro" id="IPR013785">
    <property type="entry name" value="Aldolase_TIM"/>
</dbReference>
<dbReference type="Proteomes" id="UP001530400">
    <property type="component" value="Unassembled WGS sequence"/>
</dbReference>
<dbReference type="InterPro" id="IPR035587">
    <property type="entry name" value="DUS-like_FMN-bd"/>
</dbReference>
<keyword evidence="3" id="KW-0694">RNA-binding</keyword>
<dbReference type="Pfam" id="PF01207">
    <property type="entry name" value="Dus"/>
    <property type="match status" value="1"/>
</dbReference>
<reference evidence="5 6" key="1">
    <citation type="submission" date="2024-10" db="EMBL/GenBank/DDBJ databases">
        <title>Updated reference genomes for cyclostephanoid diatoms.</title>
        <authorList>
            <person name="Roberts W.R."/>
            <person name="Alverson A.J."/>
        </authorList>
    </citation>
    <scope>NUCLEOTIDE SEQUENCE [LARGE SCALE GENOMIC DNA]</scope>
    <source>
        <strain evidence="5 6">AJA010-31</strain>
    </source>
</reference>
<evidence type="ECO:0000256" key="3">
    <source>
        <dbReference type="ARBA" id="ARBA00022884"/>
    </source>
</evidence>
<dbReference type="InterPro" id="IPR004653">
    <property type="entry name" value="DusA"/>
</dbReference>
<gene>
    <name evidence="5" type="ORF">ACHAWO_010850</name>
</gene>
<dbReference type="PANTHER" id="PTHR42907:SF1">
    <property type="entry name" value="FMN-LINKED OXIDOREDUCTASES SUPERFAMILY PROTEIN"/>
    <property type="match status" value="1"/>
</dbReference>
<evidence type="ECO:0000256" key="1">
    <source>
        <dbReference type="ARBA" id="ARBA00022555"/>
    </source>
</evidence>
<name>A0ABD3QEE1_9STRA</name>
<dbReference type="EMBL" id="JALLPJ020000230">
    <property type="protein sequence ID" value="KAL3798106.1"/>
    <property type="molecule type" value="Genomic_DNA"/>
</dbReference>
<dbReference type="SUPFAM" id="SSF51395">
    <property type="entry name" value="FMN-linked oxidoreductases"/>
    <property type="match status" value="1"/>
</dbReference>
<dbReference type="GO" id="GO:0000049">
    <property type="term" value="F:tRNA binding"/>
    <property type="evidence" value="ECO:0007669"/>
    <property type="project" value="UniProtKB-KW"/>
</dbReference>